<dbReference type="PANTHER" id="PTHR11024">
    <property type="entry name" value="NUCLEAR PORE COMPLEX PROTEIN SEC13 / SEH1 FAMILY MEMBER"/>
    <property type="match status" value="1"/>
</dbReference>
<dbReference type="GO" id="GO:1904263">
    <property type="term" value="P:positive regulation of TORC1 signaling"/>
    <property type="evidence" value="ECO:0007669"/>
    <property type="project" value="TreeGrafter"/>
</dbReference>
<evidence type="ECO:0000256" key="1">
    <source>
        <dbReference type="ARBA" id="ARBA00004259"/>
    </source>
</evidence>
<evidence type="ECO:0000256" key="6">
    <source>
        <dbReference type="ARBA" id="ARBA00022618"/>
    </source>
</evidence>
<protein>
    <recommendedName>
        <fullName evidence="16">Nucleoporin SEH1</fullName>
    </recommendedName>
</protein>
<evidence type="ECO:0000256" key="7">
    <source>
        <dbReference type="ARBA" id="ARBA00022737"/>
    </source>
</evidence>
<evidence type="ECO:0000256" key="3">
    <source>
        <dbReference type="ARBA" id="ARBA00010102"/>
    </source>
</evidence>
<comment type="similarity">
    <text evidence="3">Belongs to the WD repeat SEC13 family.</text>
</comment>
<evidence type="ECO:0000256" key="5">
    <source>
        <dbReference type="ARBA" id="ARBA00022574"/>
    </source>
</evidence>
<organism evidence="14 15">
    <name type="scientific">Cherax quadricarinatus</name>
    <name type="common">Australian red claw crayfish</name>
    <dbReference type="NCBI Taxonomy" id="27406"/>
    <lineage>
        <taxon>Eukaryota</taxon>
        <taxon>Metazoa</taxon>
        <taxon>Ecdysozoa</taxon>
        <taxon>Arthropoda</taxon>
        <taxon>Crustacea</taxon>
        <taxon>Multicrustacea</taxon>
        <taxon>Malacostraca</taxon>
        <taxon>Eumalacostraca</taxon>
        <taxon>Eucarida</taxon>
        <taxon>Decapoda</taxon>
        <taxon>Pleocyemata</taxon>
        <taxon>Astacidea</taxon>
        <taxon>Parastacoidea</taxon>
        <taxon>Parastacidae</taxon>
        <taxon>Cherax</taxon>
    </lineage>
</organism>
<keyword evidence="15" id="KW-1185">Reference proteome</keyword>
<evidence type="ECO:0000256" key="4">
    <source>
        <dbReference type="ARBA" id="ARBA00022448"/>
    </source>
</evidence>
<evidence type="ECO:0000256" key="2">
    <source>
        <dbReference type="ARBA" id="ARBA00004371"/>
    </source>
</evidence>
<evidence type="ECO:0000313" key="14">
    <source>
        <dbReference type="EMBL" id="KAK8723983.1"/>
    </source>
</evidence>
<dbReference type="Gene3D" id="2.130.10.10">
    <property type="entry name" value="YVTN repeat-like/Quinoprotein amine dehydrogenase"/>
    <property type="match status" value="1"/>
</dbReference>
<gene>
    <name evidence="14" type="ORF">OTU49_011382</name>
</gene>
<dbReference type="AlphaFoldDB" id="A0AAW0W3C8"/>
<dbReference type="GO" id="GO:0035859">
    <property type="term" value="C:Seh1-associated complex"/>
    <property type="evidence" value="ECO:0007669"/>
    <property type="project" value="TreeGrafter"/>
</dbReference>
<feature type="repeat" description="WD" evidence="13">
    <location>
        <begin position="288"/>
        <end position="320"/>
    </location>
</feature>
<feature type="repeat" description="WD" evidence="13">
    <location>
        <begin position="23"/>
        <end position="57"/>
    </location>
</feature>
<dbReference type="FunFam" id="2.130.10.10:FF:000063">
    <property type="entry name" value="SEH1 like nucleoporin"/>
    <property type="match status" value="1"/>
</dbReference>
<dbReference type="Proteomes" id="UP001445076">
    <property type="component" value="Unassembled WGS sequence"/>
</dbReference>
<keyword evidence="5 13" id="KW-0853">WD repeat</keyword>
<keyword evidence="9" id="KW-0653">Protein transport</keyword>
<dbReference type="PROSITE" id="PS50294">
    <property type="entry name" value="WD_REPEATS_REGION"/>
    <property type="match status" value="2"/>
</dbReference>
<dbReference type="GO" id="GO:0031080">
    <property type="term" value="C:nuclear pore outer ring"/>
    <property type="evidence" value="ECO:0007669"/>
    <property type="project" value="TreeGrafter"/>
</dbReference>
<accession>A0AAW0W3C8</accession>
<evidence type="ECO:0000313" key="15">
    <source>
        <dbReference type="Proteomes" id="UP001445076"/>
    </source>
</evidence>
<dbReference type="InterPro" id="IPR036322">
    <property type="entry name" value="WD40_repeat_dom_sf"/>
</dbReference>
<comment type="caution">
    <text evidence="14">The sequence shown here is derived from an EMBL/GenBank/DDBJ whole genome shotgun (WGS) entry which is preliminary data.</text>
</comment>
<dbReference type="PRINTS" id="PR00320">
    <property type="entry name" value="GPROTEINBRPT"/>
</dbReference>
<evidence type="ECO:0000256" key="12">
    <source>
        <dbReference type="ARBA" id="ARBA00023306"/>
    </source>
</evidence>
<dbReference type="PROSITE" id="PS50082">
    <property type="entry name" value="WD_REPEATS_2"/>
    <property type="match status" value="2"/>
</dbReference>
<reference evidence="14 15" key="1">
    <citation type="journal article" date="2024" name="BMC Genomics">
        <title>Genome assembly of redclaw crayfish (Cherax quadricarinatus) provides insights into its immune adaptation and hypoxia tolerance.</title>
        <authorList>
            <person name="Liu Z."/>
            <person name="Zheng J."/>
            <person name="Li H."/>
            <person name="Fang K."/>
            <person name="Wang S."/>
            <person name="He J."/>
            <person name="Zhou D."/>
            <person name="Weng S."/>
            <person name="Chi M."/>
            <person name="Gu Z."/>
            <person name="He J."/>
            <person name="Li F."/>
            <person name="Wang M."/>
        </authorList>
    </citation>
    <scope>NUCLEOTIDE SEQUENCE [LARGE SCALE GENOMIC DNA]</scope>
    <source>
        <strain evidence="14">ZL_2023a</strain>
    </source>
</reference>
<dbReference type="Pfam" id="PF00400">
    <property type="entry name" value="WD40"/>
    <property type="match status" value="3"/>
</dbReference>
<evidence type="ECO:0000256" key="11">
    <source>
        <dbReference type="ARBA" id="ARBA00023242"/>
    </source>
</evidence>
<dbReference type="InterPro" id="IPR037363">
    <property type="entry name" value="Sec13/Seh1_fam"/>
</dbReference>
<dbReference type="GO" id="GO:0034198">
    <property type="term" value="P:cellular response to amino acid starvation"/>
    <property type="evidence" value="ECO:0007669"/>
    <property type="project" value="TreeGrafter"/>
</dbReference>
<keyword evidence="6" id="KW-0132">Cell division</keyword>
<dbReference type="EMBL" id="JARKIK010000087">
    <property type="protein sequence ID" value="KAK8723983.1"/>
    <property type="molecule type" value="Genomic_DNA"/>
</dbReference>
<dbReference type="PANTHER" id="PTHR11024:SF3">
    <property type="entry name" value="NUCLEOPORIN SEH1"/>
    <property type="match status" value="1"/>
</dbReference>
<comment type="subcellular location">
    <subcellularLocation>
        <location evidence="2">Lysosome</location>
    </subcellularLocation>
    <subcellularLocation>
        <location evidence="1">Nucleus envelope</location>
    </subcellularLocation>
</comment>
<dbReference type="InterPro" id="IPR001680">
    <property type="entry name" value="WD40_rpt"/>
</dbReference>
<dbReference type="PROSITE" id="PS00678">
    <property type="entry name" value="WD_REPEATS_1"/>
    <property type="match status" value="1"/>
</dbReference>
<dbReference type="InterPro" id="IPR015943">
    <property type="entry name" value="WD40/YVTN_repeat-like_dom_sf"/>
</dbReference>
<keyword evidence="11" id="KW-0539">Nucleus</keyword>
<evidence type="ECO:0008006" key="16">
    <source>
        <dbReference type="Google" id="ProtNLM"/>
    </source>
</evidence>
<keyword evidence="8" id="KW-0498">Mitosis</keyword>
<name>A0AAW0W3C8_CHEQU</name>
<keyword evidence="10" id="KW-0458">Lysosome</keyword>
<evidence type="ECO:0000256" key="8">
    <source>
        <dbReference type="ARBA" id="ARBA00022776"/>
    </source>
</evidence>
<sequence length="381" mass="41978">CLPGSSCVLKETLRVMFVAKSLPAEHKDLIHDVAFDFYGRRMATCSSDQSVKIWDLNEDGEWVCTASWKTHCGSVWKVTWAHPEFGQIIATCSFDRTAAIWEESVSDSGHGVHSTWIKRAGLVDSRTSVMDVKFAPKIQGLQLATCSAGGVVRIYEAPDVMNLNQWSPQYEMNCKLQCSCISWNPSPSRLHSPLIAVGSDDPNPSSGGKVFIYEFSANTHKWTKVETLVTVTEPVHDLAFAPNLGRSYHLLGIATKDVRIIALKPVRQDPTQNNGSTSSLEVRQAGQFDDHGSTVWRVCWNMTGTILASSGDDGCVRLWKANYLDIWKCISTLRGETVENVSEVGTTGGPSQQSGTMAIGQHTARYFKLAPTAHPAHVPWH</sequence>
<keyword evidence="7" id="KW-0677">Repeat</keyword>
<dbReference type="InterPro" id="IPR019775">
    <property type="entry name" value="WD40_repeat_CS"/>
</dbReference>
<dbReference type="SUPFAM" id="SSF50978">
    <property type="entry name" value="WD40 repeat-like"/>
    <property type="match status" value="1"/>
</dbReference>
<evidence type="ECO:0000256" key="10">
    <source>
        <dbReference type="ARBA" id="ARBA00023228"/>
    </source>
</evidence>
<keyword evidence="4" id="KW-0813">Transport</keyword>
<dbReference type="SMART" id="SM00320">
    <property type="entry name" value="WD40"/>
    <property type="match status" value="4"/>
</dbReference>
<dbReference type="GO" id="GO:0051301">
    <property type="term" value="P:cell division"/>
    <property type="evidence" value="ECO:0007669"/>
    <property type="project" value="UniProtKB-KW"/>
</dbReference>
<evidence type="ECO:0000256" key="9">
    <source>
        <dbReference type="ARBA" id="ARBA00022927"/>
    </source>
</evidence>
<dbReference type="GO" id="GO:0015031">
    <property type="term" value="P:protein transport"/>
    <property type="evidence" value="ECO:0007669"/>
    <property type="project" value="UniProtKB-KW"/>
</dbReference>
<keyword evidence="12" id="KW-0131">Cell cycle</keyword>
<dbReference type="InterPro" id="IPR020472">
    <property type="entry name" value="WD40_PAC1"/>
</dbReference>
<dbReference type="GO" id="GO:0005764">
    <property type="term" value="C:lysosome"/>
    <property type="evidence" value="ECO:0007669"/>
    <property type="project" value="UniProtKB-SubCell"/>
</dbReference>
<evidence type="ECO:0000256" key="13">
    <source>
        <dbReference type="PROSITE-ProRule" id="PRU00221"/>
    </source>
</evidence>
<proteinExistence type="inferred from homology"/>
<dbReference type="GO" id="GO:0005198">
    <property type="term" value="F:structural molecule activity"/>
    <property type="evidence" value="ECO:0007669"/>
    <property type="project" value="InterPro"/>
</dbReference>
<feature type="non-terminal residue" evidence="14">
    <location>
        <position position="1"/>
    </location>
</feature>